<feature type="domain" description="DUF2726" evidence="1">
    <location>
        <begin position="43"/>
        <end position="164"/>
    </location>
</feature>
<dbReference type="InterPro" id="IPR014538">
    <property type="entry name" value="UCP028063_topo_Znf"/>
</dbReference>
<organism evidence="2 3">
    <name type="scientific">Vibrio penaeicida</name>
    <dbReference type="NCBI Taxonomy" id="104609"/>
    <lineage>
        <taxon>Bacteria</taxon>
        <taxon>Pseudomonadati</taxon>
        <taxon>Pseudomonadota</taxon>
        <taxon>Gammaproteobacteria</taxon>
        <taxon>Vibrionales</taxon>
        <taxon>Vibrionaceae</taxon>
        <taxon>Vibrio</taxon>
    </lineage>
</organism>
<sequence length="180" mass="20404">MTILQLTLLVFLFIIVLSFKLAAGKNQKGASKSTNKYQYQPRKYLTTKAELSFFHALDNAVGSKYRVFSKVRIADVISPKKGLYNKKEWRIAFNQISAKHFDYVLCCPKTLEILFTVELDDASHQKVSRIKRDELVEHACESAGIKLIRIPVQSSYKLEEIAELFDVPPTPPVTANALPV</sequence>
<dbReference type="RefSeq" id="WP_126606919.1">
    <property type="nucleotide sequence ID" value="NZ_AP025144.1"/>
</dbReference>
<gene>
    <name evidence="2" type="ORF">GCM10007932_00900</name>
</gene>
<evidence type="ECO:0000313" key="3">
    <source>
        <dbReference type="Proteomes" id="UP001156690"/>
    </source>
</evidence>
<evidence type="ECO:0000259" key="1">
    <source>
        <dbReference type="Pfam" id="PF10881"/>
    </source>
</evidence>
<dbReference type="Pfam" id="PF10881">
    <property type="entry name" value="DUF2726"/>
    <property type="match status" value="1"/>
</dbReference>
<dbReference type="AlphaFoldDB" id="A0AAV5NJQ3"/>
<dbReference type="EMBL" id="BSNX01000001">
    <property type="protein sequence ID" value="GLQ70730.1"/>
    <property type="molecule type" value="Genomic_DNA"/>
</dbReference>
<protein>
    <recommendedName>
        <fullName evidence="1">DUF2726 domain-containing protein</fullName>
    </recommendedName>
</protein>
<reference evidence="3" key="1">
    <citation type="journal article" date="2019" name="Int. J. Syst. Evol. Microbiol.">
        <title>The Global Catalogue of Microorganisms (GCM) 10K type strain sequencing project: providing services to taxonomists for standard genome sequencing and annotation.</title>
        <authorList>
            <consortium name="The Broad Institute Genomics Platform"/>
            <consortium name="The Broad Institute Genome Sequencing Center for Infectious Disease"/>
            <person name="Wu L."/>
            <person name="Ma J."/>
        </authorList>
    </citation>
    <scope>NUCLEOTIDE SEQUENCE [LARGE SCALE GENOMIC DNA]</scope>
    <source>
        <strain evidence="3">NBRC 15640</strain>
    </source>
</reference>
<evidence type="ECO:0000313" key="2">
    <source>
        <dbReference type="EMBL" id="GLQ70730.1"/>
    </source>
</evidence>
<comment type="caution">
    <text evidence="2">The sequence shown here is derived from an EMBL/GenBank/DDBJ whole genome shotgun (WGS) entry which is preliminary data.</text>
</comment>
<dbReference type="PIRSF" id="PIRSF028063">
    <property type="entry name" value="UCP028063"/>
    <property type="match status" value="1"/>
</dbReference>
<keyword evidence="3" id="KW-1185">Reference proteome</keyword>
<dbReference type="InterPro" id="IPR024402">
    <property type="entry name" value="DUF2726"/>
</dbReference>
<name>A0AAV5NJQ3_9VIBR</name>
<proteinExistence type="predicted"/>
<dbReference type="Proteomes" id="UP001156690">
    <property type="component" value="Unassembled WGS sequence"/>
</dbReference>
<accession>A0AAV5NJQ3</accession>